<accession>A0A2S3W0K5</accession>
<evidence type="ECO:0000313" key="3">
    <source>
        <dbReference type="Proteomes" id="UP000237344"/>
    </source>
</evidence>
<protein>
    <recommendedName>
        <fullName evidence="4">DUF1636 domain-containing protein</fullName>
    </recommendedName>
</protein>
<feature type="region of interest" description="Disordered" evidence="1">
    <location>
        <begin position="81"/>
        <end position="115"/>
    </location>
</feature>
<proteinExistence type="predicted"/>
<dbReference type="Proteomes" id="UP000237344">
    <property type="component" value="Unassembled WGS sequence"/>
</dbReference>
<dbReference type="InterPro" id="IPR036249">
    <property type="entry name" value="Thioredoxin-like_sf"/>
</dbReference>
<feature type="compositionally biased region" description="Basic residues" evidence="1">
    <location>
        <begin position="1"/>
        <end position="11"/>
    </location>
</feature>
<dbReference type="Pfam" id="PF07845">
    <property type="entry name" value="DUF1636"/>
    <property type="match status" value="1"/>
</dbReference>
<keyword evidence="3" id="KW-1185">Reference proteome</keyword>
<gene>
    <name evidence="2" type="ORF">KMAL_20030</name>
</gene>
<dbReference type="InterPro" id="IPR012863">
    <property type="entry name" value="DUF1636"/>
</dbReference>
<comment type="caution">
    <text evidence="2">The sequence shown here is derived from an EMBL/GenBank/DDBJ whole genome shotgun (WGS) entry which is preliminary data.</text>
</comment>
<evidence type="ECO:0000256" key="1">
    <source>
        <dbReference type="SAM" id="MobiDB-lite"/>
    </source>
</evidence>
<feature type="compositionally biased region" description="Polar residues" evidence="1">
    <location>
        <begin position="105"/>
        <end position="115"/>
    </location>
</feature>
<dbReference type="EMBL" id="POTC01000026">
    <property type="protein sequence ID" value="POF62358.1"/>
    <property type="molecule type" value="Genomic_DNA"/>
</dbReference>
<reference evidence="2 3" key="1">
    <citation type="submission" date="2018-01" db="EMBL/GenBank/DDBJ databases">
        <title>Draft Genome Sequence of Komagataeibacter maltaceti LMG 1529, a Vinegar Producing Acetic Acid Bacterium Isolated from Malt Vinegar Brewery Acetifiers.</title>
        <authorList>
            <person name="Zhang Q."/>
            <person name="Hollensteiner J."/>
            <person name="Poehlein A."/>
            <person name="Daniel R."/>
        </authorList>
    </citation>
    <scope>NUCLEOTIDE SEQUENCE [LARGE SCALE GENOMIC DNA]</scope>
    <source>
        <strain evidence="2 3">LMG 1529</strain>
    </source>
</reference>
<evidence type="ECO:0008006" key="4">
    <source>
        <dbReference type="Google" id="ProtNLM"/>
    </source>
</evidence>
<dbReference type="AlphaFoldDB" id="A0A2S3W0K5"/>
<dbReference type="SUPFAM" id="SSF52833">
    <property type="entry name" value="Thioredoxin-like"/>
    <property type="match status" value="1"/>
</dbReference>
<dbReference type="CDD" id="cd02980">
    <property type="entry name" value="TRX_Fd_family"/>
    <property type="match status" value="1"/>
</dbReference>
<evidence type="ECO:0000313" key="2">
    <source>
        <dbReference type="EMBL" id="POF62358.1"/>
    </source>
</evidence>
<sequence>MSRHGAARHWPRWAGKTPGARARTPNVHAPATSQETCHHRHARPLPGHGTMTAVAGPAGCLECDDALMSVPRIARDAVRAMHPGHVRVPTGNRATTAQDERAMTTGDTPSPLSGSDTAAAHIPPIHVHVCVTCLRGLPVGAPPPGRDLYDAMRERAETASARGTNVIVHEVRCLAACDRGCTAVVAMPGKWGWLLGHLGPEKADDLMTYLAAYAASRGGSVMPSRRPASLSDMVLGRFPASLLTEQSS</sequence>
<organism evidence="2 3">
    <name type="scientific">Novacetimonas maltaceti</name>
    <dbReference type="NCBI Taxonomy" id="1203393"/>
    <lineage>
        <taxon>Bacteria</taxon>
        <taxon>Pseudomonadati</taxon>
        <taxon>Pseudomonadota</taxon>
        <taxon>Alphaproteobacteria</taxon>
        <taxon>Acetobacterales</taxon>
        <taxon>Acetobacteraceae</taxon>
        <taxon>Novacetimonas</taxon>
    </lineage>
</organism>
<feature type="region of interest" description="Disordered" evidence="1">
    <location>
        <begin position="1"/>
        <end position="40"/>
    </location>
</feature>
<name>A0A2S3W0K5_9PROT</name>